<keyword evidence="1" id="KW-0732">Signal</keyword>
<comment type="caution">
    <text evidence="2">The sequence shown here is derived from an EMBL/GenBank/DDBJ whole genome shotgun (WGS) entry which is preliminary data.</text>
</comment>
<feature type="chain" id="PRO_5040309569" evidence="1">
    <location>
        <begin position="26"/>
        <end position="59"/>
    </location>
</feature>
<organism evidence="2 3">
    <name type="scientific">Pleurotus eryngii</name>
    <name type="common">Boletus of the steppes</name>
    <dbReference type="NCBI Taxonomy" id="5323"/>
    <lineage>
        <taxon>Eukaryota</taxon>
        <taxon>Fungi</taxon>
        <taxon>Dikarya</taxon>
        <taxon>Basidiomycota</taxon>
        <taxon>Agaricomycotina</taxon>
        <taxon>Agaricomycetes</taxon>
        <taxon>Agaricomycetidae</taxon>
        <taxon>Agaricales</taxon>
        <taxon>Pleurotineae</taxon>
        <taxon>Pleurotaceae</taxon>
        <taxon>Pleurotus</taxon>
    </lineage>
</organism>
<dbReference type="EMBL" id="MU154713">
    <property type="protein sequence ID" value="KAF9488455.1"/>
    <property type="molecule type" value="Genomic_DNA"/>
</dbReference>
<accession>A0A9P6DAA6</accession>
<gene>
    <name evidence="2" type="ORF">BDN71DRAFT_459851</name>
</gene>
<dbReference type="AlphaFoldDB" id="A0A9P6DAA6"/>
<evidence type="ECO:0000313" key="3">
    <source>
        <dbReference type="Proteomes" id="UP000807025"/>
    </source>
</evidence>
<feature type="signal peptide" evidence="1">
    <location>
        <begin position="1"/>
        <end position="25"/>
    </location>
</feature>
<protein>
    <submittedName>
        <fullName evidence="2">Uncharacterized protein</fullName>
    </submittedName>
</protein>
<reference evidence="2" key="1">
    <citation type="submission" date="2020-11" db="EMBL/GenBank/DDBJ databases">
        <authorList>
            <consortium name="DOE Joint Genome Institute"/>
            <person name="Ahrendt S."/>
            <person name="Riley R."/>
            <person name="Andreopoulos W."/>
            <person name="Labutti K."/>
            <person name="Pangilinan J."/>
            <person name="Ruiz-Duenas F.J."/>
            <person name="Barrasa J.M."/>
            <person name="Sanchez-Garcia M."/>
            <person name="Camarero S."/>
            <person name="Miyauchi S."/>
            <person name="Serrano A."/>
            <person name="Linde D."/>
            <person name="Babiker R."/>
            <person name="Drula E."/>
            <person name="Ayuso-Fernandez I."/>
            <person name="Pacheco R."/>
            <person name="Padilla G."/>
            <person name="Ferreira P."/>
            <person name="Barriuso J."/>
            <person name="Kellner H."/>
            <person name="Castanera R."/>
            <person name="Alfaro M."/>
            <person name="Ramirez L."/>
            <person name="Pisabarro A.G."/>
            <person name="Kuo A."/>
            <person name="Tritt A."/>
            <person name="Lipzen A."/>
            <person name="He G."/>
            <person name="Yan M."/>
            <person name="Ng V."/>
            <person name="Cullen D."/>
            <person name="Martin F."/>
            <person name="Rosso M.-N."/>
            <person name="Henrissat B."/>
            <person name="Hibbett D."/>
            <person name="Martinez A.T."/>
            <person name="Grigoriev I.V."/>
        </authorList>
    </citation>
    <scope>NUCLEOTIDE SEQUENCE</scope>
    <source>
        <strain evidence="2">ATCC 90797</strain>
    </source>
</reference>
<evidence type="ECO:0000256" key="1">
    <source>
        <dbReference type="SAM" id="SignalP"/>
    </source>
</evidence>
<sequence length="59" mass="6943">MVERESSLLSCVVMLLRFWTHSARGSVWRLDRGASPWVAFTFSYKAMHVNQIPELLRYL</sequence>
<dbReference type="Proteomes" id="UP000807025">
    <property type="component" value="Unassembled WGS sequence"/>
</dbReference>
<keyword evidence="3" id="KW-1185">Reference proteome</keyword>
<evidence type="ECO:0000313" key="2">
    <source>
        <dbReference type="EMBL" id="KAF9488455.1"/>
    </source>
</evidence>
<name>A0A9P6DAA6_PLEER</name>
<proteinExistence type="predicted"/>